<gene>
    <name evidence="1" type="ORF">A4X20_17905</name>
</gene>
<dbReference type="EMBL" id="LWCS01000018">
    <property type="protein sequence ID" value="OAN39231.1"/>
    <property type="molecule type" value="Genomic_DNA"/>
</dbReference>
<comment type="caution">
    <text evidence="1">The sequence shown here is derived from an EMBL/GenBank/DDBJ whole genome shotgun (WGS) entry which is preliminary data.</text>
</comment>
<dbReference type="RefSeq" id="WP_064281316.1">
    <property type="nucleotide sequence ID" value="NZ_LWCS01000018.1"/>
</dbReference>
<evidence type="ECO:0000313" key="1">
    <source>
        <dbReference type="EMBL" id="OAN39231.1"/>
    </source>
</evidence>
<organism evidence="1 2">
    <name type="scientific">Mycolicibacterium iranicum</name>
    <name type="common">Mycobacterium iranicum</name>
    <dbReference type="NCBI Taxonomy" id="912594"/>
    <lineage>
        <taxon>Bacteria</taxon>
        <taxon>Bacillati</taxon>
        <taxon>Actinomycetota</taxon>
        <taxon>Actinomycetes</taxon>
        <taxon>Mycobacteriales</taxon>
        <taxon>Mycobacteriaceae</taxon>
        <taxon>Mycolicibacterium</taxon>
    </lineage>
</organism>
<dbReference type="OrthoDB" id="4695510at2"/>
<dbReference type="Proteomes" id="UP000078396">
    <property type="component" value="Unassembled WGS sequence"/>
</dbReference>
<name>A0A178LZ17_MYCIR</name>
<protein>
    <recommendedName>
        <fullName evidence="3">DUF4304 domain-containing protein</fullName>
    </recommendedName>
</protein>
<sequence>MVRSAAGRSASKLALKRAYEALLAEAVAPVLSQHRFTRSHNTFRRQRGPLYDVVNFQPNWNNSVTPWYGFFVNVGVGSVEIDQACPGHDLQLHPREGFLLDRRWEHLVPDAPYELRFDLATNMSAFAARLCENLRLVLGAVERVHSTRDLVEYAVDNNLLIAYEKTCCYLAATKDTETLNRYVARLYGSFGHQERWAIFNSRITAAAGTVVTGGS</sequence>
<evidence type="ECO:0000313" key="2">
    <source>
        <dbReference type="Proteomes" id="UP000078396"/>
    </source>
</evidence>
<evidence type="ECO:0008006" key="3">
    <source>
        <dbReference type="Google" id="ProtNLM"/>
    </source>
</evidence>
<reference evidence="1 2" key="1">
    <citation type="submission" date="2016-04" db="EMBL/GenBank/DDBJ databases">
        <title>Draft Genome Sequences of Staphylococcus capitis Strain H36, S. capitis Strain H65, S. cohnii Strain H62, S. hominis Strain H69, Mycobacterium iranicum Strain H39, Plantibacter sp. Strain H53, Pseudomonas oryzihabitans Strain H72, and Microbacterium sp. Strain H83, isolated from residential settings.</title>
        <authorList>
            <person name="Lymperopoulou D."/>
            <person name="Adams R.I."/>
            <person name="Lindow S."/>
            <person name="Coil D.A."/>
            <person name="Jospin G."/>
            <person name="Eisen J.A."/>
        </authorList>
    </citation>
    <scope>NUCLEOTIDE SEQUENCE [LARGE SCALE GENOMIC DNA]</scope>
    <source>
        <strain evidence="1 2">H39</strain>
    </source>
</reference>
<dbReference type="AlphaFoldDB" id="A0A178LZ17"/>
<proteinExistence type="predicted"/>
<dbReference type="Pfam" id="PF14137">
    <property type="entry name" value="DUF4304"/>
    <property type="match status" value="1"/>
</dbReference>
<accession>A0A178LZ17</accession>
<dbReference type="InterPro" id="IPR025412">
    <property type="entry name" value="DUF4304"/>
</dbReference>